<evidence type="ECO:0008006" key="4">
    <source>
        <dbReference type="Google" id="ProtNLM"/>
    </source>
</evidence>
<evidence type="ECO:0000313" key="2">
    <source>
        <dbReference type="EMBL" id="MEE3715469.1"/>
    </source>
</evidence>
<reference evidence="2" key="1">
    <citation type="submission" date="2024-01" db="EMBL/GenBank/DDBJ databases">
        <title>Bank of Algae and Cyanobacteria of the Azores (BACA) strain genomes.</title>
        <authorList>
            <person name="Luz R."/>
            <person name="Cordeiro R."/>
            <person name="Fonseca A."/>
            <person name="Goncalves V."/>
        </authorList>
    </citation>
    <scope>NUCLEOTIDE SEQUENCE</scope>
    <source>
        <strain evidence="2">BACA0141</strain>
    </source>
</reference>
<feature type="compositionally biased region" description="Polar residues" evidence="1">
    <location>
        <begin position="37"/>
        <end position="54"/>
    </location>
</feature>
<name>A0AAW9PVD4_9CYAN</name>
<sequence length="418" mass="46962">MVEPHVSRFLSGRVPPLLMAFLGLVMSLAGCTESQRQNTAVTNAQPTPSAQSKPTPVESKAPDKPDLLAKFDRAEAERLTDTAKFIAGIKLEDKSKLARLTKNGAWIEYNKFFEEAWSKLESQQLSPIKKWSSTELKSLSQTSKPIFYPFAGPDFLYAYTFFPNASNYLLIGLEPVGKLPSLTTLSDDEISQKLREMNGAMFSLLQFSFFQTKSMQVDLADKGTLPILFVFLARTNNQILAMEYVGMDKNGGLKTFPDGNIDEAYLKGAKITFVQAGKSEPQFLYYFAIDLSDEGFEATPALKNFVEKNFKESITYTKAASYLMHYENFSQIRDLVLAKSSAILQDDSGMPVRFFEPKQWNLQFYGTYTGPIALFAKEYQDDLRQIYETGANVKALNFGIGYKYGLNESNLMLATKKN</sequence>
<dbReference type="RefSeq" id="WP_330481891.1">
    <property type="nucleotide sequence ID" value="NZ_JAZBJZ010000004.1"/>
</dbReference>
<evidence type="ECO:0000313" key="3">
    <source>
        <dbReference type="Proteomes" id="UP001333818"/>
    </source>
</evidence>
<accession>A0AAW9PVD4</accession>
<gene>
    <name evidence="2" type="ORF">V2H45_01780</name>
</gene>
<comment type="caution">
    <text evidence="2">The sequence shown here is derived from an EMBL/GenBank/DDBJ whole genome shotgun (WGS) entry which is preliminary data.</text>
</comment>
<proteinExistence type="predicted"/>
<evidence type="ECO:0000256" key="1">
    <source>
        <dbReference type="SAM" id="MobiDB-lite"/>
    </source>
</evidence>
<dbReference type="Proteomes" id="UP001333818">
    <property type="component" value="Unassembled WGS sequence"/>
</dbReference>
<dbReference type="AlphaFoldDB" id="A0AAW9PVD4"/>
<keyword evidence="3" id="KW-1185">Reference proteome</keyword>
<protein>
    <recommendedName>
        <fullName evidence="4">Lipoprotein</fullName>
    </recommendedName>
</protein>
<feature type="region of interest" description="Disordered" evidence="1">
    <location>
        <begin position="37"/>
        <end position="64"/>
    </location>
</feature>
<organism evidence="2 3">
    <name type="scientific">Tumidithrix elongata BACA0141</name>
    <dbReference type="NCBI Taxonomy" id="2716417"/>
    <lineage>
        <taxon>Bacteria</taxon>
        <taxon>Bacillati</taxon>
        <taxon>Cyanobacteriota</taxon>
        <taxon>Cyanophyceae</taxon>
        <taxon>Pseudanabaenales</taxon>
        <taxon>Pseudanabaenaceae</taxon>
        <taxon>Tumidithrix</taxon>
        <taxon>Tumidithrix elongata</taxon>
    </lineage>
</organism>
<dbReference type="EMBL" id="JAZBJZ010000004">
    <property type="protein sequence ID" value="MEE3715469.1"/>
    <property type="molecule type" value="Genomic_DNA"/>
</dbReference>